<gene>
    <name evidence="6" type="ORF">DDQ41_20965</name>
</gene>
<keyword evidence="2" id="KW-0436">Ligase</keyword>
<dbReference type="Proteomes" id="UP000245051">
    <property type="component" value="Chromosome"/>
</dbReference>
<protein>
    <submittedName>
        <fullName evidence="6">AMP-binding protein</fullName>
    </submittedName>
</protein>
<dbReference type="Gene3D" id="3.30.300.30">
    <property type="match status" value="1"/>
</dbReference>
<evidence type="ECO:0000313" key="6">
    <source>
        <dbReference type="EMBL" id="AWK10971.1"/>
    </source>
</evidence>
<feature type="domain" description="AMP-dependent synthetase/ligase" evidence="4">
    <location>
        <begin position="46"/>
        <end position="418"/>
    </location>
</feature>
<evidence type="ECO:0000256" key="3">
    <source>
        <dbReference type="SAM" id="MobiDB-lite"/>
    </source>
</evidence>
<evidence type="ECO:0000313" key="7">
    <source>
        <dbReference type="Proteomes" id="UP000245051"/>
    </source>
</evidence>
<dbReference type="InterPro" id="IPR020845">
    <property type="entry name" value="AMP-binding_CS"/>
</dbReference>
<dbReference type="InterPro" id="IPR045851">
    <property type="entry name" value="AMP-bd_C_sf"/>
</dbReference>
<dbReference type="InterPro" id="IPR000873">
    <property type="entry name" value="AMP-dep_synth/lig_dom"/>
</dbReference>
<dbReference type="SUPFAM" id="SSF56801">
    <property type="entry name" value="Acetyl-CoA synthetase-like"/>
    <property type="match status" value="1"/>
</dbReference>
<proteinExistence type="inferred from homology"/>
<feature type="domain" description="AMP-binding enzyme C-terminal" evidence="5">
    <location>
        <begin position="469"/>
        <end position="545"/>
    </location>
</feature>
<organism evidence="6 7">
    <name type="scientific">Streptomyces spongiicola</name>
    <dbReference type="NCBI Taxonomy" id="1690221"/>
    <lineage>
        <taxon>Bacteria</taxon>
        <taxon>Bacillati</taxon>
        <taxon>Actinomycetota</taxon>
        <taxon>Actinomycetes</taxon>
        <taxon>Kitasatosporales</taxon>
        <taxon>Streptomycetaceae</taxon>
        <taxon>Streptomyces</taxon>
    </lineage>
</organism>
<evidence type="ECO:0000256" key="2">
    <source>
        <dbReference type="ARBA" id="ARBA00022598"/>
    </source>
</evidence>
<dbReference type="CDD" id="cd05917">
    <property type="entry name" value="FACL_like_2"/>
    <property type="match status" value="1"/>
</dbReference>
<keyword evidence="7" id="KW-1185">Reference proteome</keyword>
<dbReference type="Gene3D" id="3.40.50.12780">
    <property type="entry name" value="N-terminal domain of ligase-like"/>
    <property type="match status" value="1"/>
</dbReference>
<sequence>MDHREPEQPTAPADGRAGHPVSGRPSHAAGAHPVPLLDETIGANLRRSVASFPDRDALVDRAGGGRRWSYAELDAQTDALAAGLLDLGVRAGDRIGLWSPNNAEWVLTQYAAAKIGAILVNINPAYRTYELEHVLGHSGVRVVVAAPALRTGDAAAMIAEVAPRCPSLRHTVLIGGAEWDSLLTPPDAYGARRLAEAGTSLHPDDPINIQYTSGTTGSPKGATLTHRNILNNGFFTGELLEYTQADRVCLPVPFYHCFGMVMGTIAALSHGACVVIPGPFFDARATLEAVEAERCTSLYGVPTMFIAELNHPDFGSFDLSRLRTGIMSGTPCPVEVMRQVVDRMHMARVTICYGMTETSPVACQTRPGDSLERRVSTVGRAGPHVEIKIVDPETGETVPRGTQGEFCTRGYSVMSGYWRQPDKTAEAVDEDGWMHTGDLAVMDDDGYVGITGRIKDMVIRGGENIYPREVEEFLHTHPDILDAQVVGVPDRYYGEELIAWIRLRDGAAPMSATELWAYCAGRLAHFKIPRYVAVTDSFPMTASGKVRKVELRERSAALIAGRLAPAA</sequence>
<dbReference type="PROSITE" id="PS00455">
    <property type="entry name" value="AMP_BINDING"/>
    <property type="match status" value="1"/>
</dbReference>
<dbReference type="PANTHER" id="PTHR43201:SF5">
    <property type="entry name" value="MEDIUM-CHAIN ACYL-COA LIGASE ACSF2, MITOCHONDRIAL"/>
    <property type="match status" value="1"/>
</dbReference>
<comment type="similarity">
    <text evidence="1">Belongs to the ATP-dependent AMP-binding enzyme family.</text>
</comment>
<dbReference type="PANTHER" id="PTHR43201">
    <property type="entry name" value="ACYL-COA SYNTHETASE"/>
    <property type="match status" value="1"/>
</dbReference>
<dbReference type="Pfam" id="PF00501">
    <property type="entry name" value="AMP-binding"/>
    <property type="match status" value="1"/>
</dbReference>
<evidence type="ECO:0000256" key="1">
    <source>
        <dbReference type="ARBA" id="ARBA00006432"/>
    </source>
</evidence>
<dbReference type="Pfam" id="PF13193">
    <property type="entry name" value="AMP-binding_C"/>
    <property type="match status" value="1"/>
</dbReference>
<dbReference type="InterPro" id="IPR025110">
    <property type="entry name" value="AMP-bd_C"/>
</dbReference>
<feature type="region of interest" description="Disordered" evidence="3">
    <location>
        <begin position="1"/>
        <end position="32"/>
    </location>
</feature>
<evidence type="ECO:0000259" key="5">
    <source>
        <dbReference type="Pfam" id="PF13193"/>
    </source>
</evidence>
<name>A0ABM6VAR1_9ACTN</name>
<dbReference type="InterPro" id="IPR042099">
    <property type="entry name" value="ANL_N_sf"/>
</dbReference>
<reference evidence="6 7" key="1">
    <citation type="submission" date="2018-05" db="EMBL/GenBank/DDBJ databases">
        <title>Complete genome sequence of the Type Strain of Streptomyces spongiicola HNM0071, the producer of staurosporine.</title>
        <authorList>
            <person name="Zhou S."/>
            <person name="Huang X."/>
        </authorList>
    </citation>
    <scope>NUCLEOTIDE SEQUENCE [LARGE SCALE GENOMIC DNA]</scope>
    <source>
        <strain evidence="6 7">HNM0071</strain>
    </source>
</reference>
<evidence type="ECO:0000259" key="4">
    <source>
        <dbReference type="Pfam" id="PF00501"/>
    </source>
</evidence>
<dbReference type="EMBL" id="CP029254">
    <property type="protein sequence ID" value="AWK10971.1"/>
    <property type="molecule type" value="Genomic_DNA"/>
</dbReference>
<accession>A0ABM6VAR1</accession>
<dbReference type="RefSeq" id="WP_109295863.1">
    <property type="nucleotide sequence ID" value="NZ_CP029254.1"/>
</dbReference>